<dbReference type="Proteomes" id="UP001595379">
    <property type="component" value="Unassembled WGS sequence"/>
</dbReference>
<organism evidence="1 2">
    <name type="scientific">Hyphobacterium vulgare</name>
    <dbReference type="NCBI Taxonomy" id="1736751"/>
    <lineage>
        <taxon>Bacteria</taxon>
        <taxon>Pseudomonadati</taxon>
        <taxon>Pseudomonadota</taxon>
        <taxon>Alphaproteobacteria</taxon>
        <taxon>Maricaulales</taxon>
        <taxon>Maricaulaceae</taxon>
        <taxon>Hyphobacterium</taxon>
    </lineage>
</organism>
<evidence type="ECO:0000313" key="2">
    <source>
        <dbReference type="Proteomes" id="UP001595379"/>
    </source>
</evidence>
<dbReference type="RefSeq" id="WP_343165379.1">
    <property type="nucleotide sequence ID" value="NZ_JBHRSV010000005.1"/>
</dbReference>
<protein>
    <submittedName>
        <fullName evidence="1">Uncharacterized protein</fullName>
    </submittedName>
</protein>
<reference evidence="2" key="1">
    <citation type="journal article" date="2019" name="Int. J. Syst. Evol. Microbiol.">
        <title>The Global Catalogue of Microorganisms (GCM) 10K type strain sequencing project: providing services to taxonomists for standard genome sequencing and annotation.</title>
        <authorList>
            <consortium name="The Broad Institute Genomics Platform"/>
            <consortium name="The Broad Institute Genome Sequencing Center for Infectious Disease"/>
            <person name="Wu L."/>
            <person name="Ma J."/>
        </authorList>
    </citation>
    <scope>NUCLEOTIDE SEQUENCE [LARGE SCALE GENOMIC DNA]</scope>
    <source>
        <strain evidence="2">KCTC 52487</strain>
    </source>
</reference>
<proteinExistence type="predicted"/>
<sequence length="65" mass="6964">MADHVQKRFADLTAALEDAAGLASDGQAIGLGKAKIDLLVSQIEIHLERARSAVRAIRRLVANLD</sequence>
<name>A0ABV6ZW40_9PROT</name>
<gene>
    <name evidence="1" type="ORF">ACFOOR_05805</name>
</gene>
<dbReference type="EMBL" id="JBHRSV010000005">
    <property type="protein sequence ID" value="MFC2925614.1"/>
    <property type="molecule type" value="Genomic_DNA"/>
</dbReference>
<comment type="caution">
    <text evidence="1">The sequence shown here is derived from an EMBL/GenBank/DDBJ whole genome shotgun (WGS) entry which is preliminary data.</text>
</comment>
<accession>A0ABV6ZW40</accession>
<keyword evidence="2" id="KW-1185">Reference proteome</keyword>
<evidence type="ECO:0000313" key="1">
    <source>
        <dbReference type="EMBL" id="MFC2925614.1"/>
    </source>
</evidence>